<keyword evidence="1" id="KW-0812">Transmembrane</keyword>
<accession>A0AAN9IRW2</accession>
<comment type="caution">
    <text evidence="2">The sequence shown here is derived from an EMBL/GenBank/DDBJ whole genome shotgun (WGS) entry which is preliminary data.</text>
</comment>
<evidence type="ECO:0000313" key="2">
    <source>
        <dbReference type="EMBL" id="KAK7285112.1"/>
    </source>
</evidence>
<evidence type="ECO:0000313" key="3">
    <source>
        <dbReference type="Proteomes" id="UP001359559"/>
    </source>
</evidence>
<feature type="transmembrane region" description="Helical" evidence="1">
    <location>
        <begin position="60"/>
        <end position="81"/>
    </location>
</feature>
<keyword evidence="3" id="KW-1185">Reference proteome</keyword>
<gene>
    <name evidence="2" type="ORF">RJT34_19872</name>
</gene>
<feature type="transmembrane region" description="Helical" evidence="1">
    <location>
        <begin position="93"/>
        <end position="112"/>
    </location>
</feature>
<keyword evidence="1" id="KW-0472">Membrane</keyword>
<organism evidence="2 3">
    <name type="scientific">Clitoria ternatea</name>
    <name type="common">Butterfly pea</name>
    <dbReference type="NCBI Taxonomy" id="43366"/>
    <lineage>
        <taxon>Eukaryota</taxon>
        <taxon>Viridiplantae</taxon>
        <taxon>Streptophyta</taxon>
        <taxon>Embryophyta</taxon>
        <taxon>Tracheophyta</taxon>
        <taxon>Spermatophyta</taxon>
        <taxon>Magnoliopsida</taxon>
        <taxon>eudicotyledons</taxon>
        <taxon>Gunneridae</taxon>
        <taxon>Pentapetalae</taxon>
        <taxon>rosids</taxon>
        <taxon>fabids</taxon>
        <taxon>Fabales</taxon>
        <taxon>Fabaceae</taxon>
        <taxon>Papilionoideae</taxon>
        <taxon>50 kb inversion clade</taxon>
        <taxon>NPAAA clade</taxon>
        <taxon>indigoferoid/millettioid clade</taxon>
        <taxon>Phaseoleae</taxon>
        <taxon>Clitoria</taxon>
    </lineage>
</organism>
<evidence type="ECO:0000256" key="1">
    <source>
        <dbReference type="SAM" id="Phobius"/>
    </source>
</evidence>
<dbReference type="Proteomes" id="UP001359559">
    <property type="component" value="Unassembled WGS sequence"/>
</dbReference>
<proteinExistence type="predicted"/>
<dbReference type="AlphaFoldDB" id="A0AAN9IRW2"/>
<sequence>MDANTALIDDSFLTNDYALYIAAGRAGCLKFLQANLCCTLCLVCHPCVPRTSSMLSHERLLFYFFGGTWILCGYGVLLIAAGRVGCLKFCRPIDCAVHFVLFVILMFLGQGSPLI</sequence>
<protein>
    <submittedName>
        <fullName evidence="2">Uncharacterized protein</fullName>
    </submittedName>
</protein>
<name>A0AAN9IRW2_CLITE</name>
<reference evidence="2 3" key="1">
    <citation type="submission" date="2024-01" db="EMBL/GenBank/DDBJ databases">
        <title>The genomes of 5 underutilized Papilionoideae crops provide insights into root nodulation and disease resistance.</title>
        <authorList>
            <person name="Yuan L."/>
        </authorList>
    </citation>
    <scope>NUCLEOTIDE SEQUENCE [LARGE SCALE GENOMIC DNA]</scope>
    <source>
        <strain evidence="2">LY-2023</strain>
        <tissue evidence="2">Leaf</tissue>
    </source>
</reference>
<dbReference type="EMBL" id="JAYKXN010000005">
    <property type="protein sequence ID" value="KAK7285112.1"/>
    <property type="molecule type" value="Genomic_DNA"/>
</dbReference>
<keyword evidence="1" id="KW-1133">Transmembrane helix</keyword>